<keyword evidence="3" id="KW-1185">Reference proteome</keyword>
<name>A0ABP9SMK7_9ACTN</name>
<dbReference type="InterPro" id="IPR003033">
    <property type="entry name" value="SCP2_sterol-bd_dom"/>
</dbReference>
<evidence type="ECO:0000313" key="2">
    <source>
        <dbReference type="EMBL" id="GAA5197730.1"/>
    </source>
</evidence>
<dbReference type="Proteomes" id="UP001501570">
    <property type="component" value="Unassembled WGS sequence"/>
</dbReference>
<gene>
    <name evidence="2" type="ORF">GCM10023322_69600</name>
</gene>
<reference evidence="3" key="1">
    <citation type="journal article" date="2019" name="Int. J. Syst. Evol. Microbiol.">
        <title>The Global Catalogue of Microorganisms (GCM) 10K type strain sequencing project: providing services to taxonomists for standard genome sequencing and annotation.</title>
        <authorList>
            <consortium name="The Broad Institute Genomics Platform"/>
            <consortium name="The Broad Institute Genome Sequencing Center for Infectious Disease"/>
            <person name="Wu L."/>
            <person name="Ma J."/>
        </authorList>
    </citation>
    <scope>NUCLEOTIDE SEQUENCE [LARGE SCALE GENOMIC DNA]</scope>
    <source>
        <strain evidence="3">JCM 18304</strain>
    </source>
</reference>
<feature type="domain" description="SCP2" evidence="1">
    <location>
        <begin position="10"/>
        <end position="105"/>
    </location>
</feature>
<organism evidence="2 3">
    <name type="scientific">Rugosimonospora acidiphila</name>
    <dbReference type="NCBI Taxonomy" id="556531"/>
    <lineage>
        <taxon>Bacteria</taxon>
        <taxon>Bacillati</taxon>
        <taxon>Actinomycetota</taxon>
        <taxon>Actinomycetes</taxon>
        <taxon>Micromonosporales</taxon>
        <taxon>Micromonosporaceae</taxon>
        <taxon>Rugosimonospora</taxon>
    </lineage>
</organism>
<protein>
    <recommendedName>
        <fullName evidence="1">SCP2 domain-containing protein</fullName>
    </recommendedName>
</protein>
<dbReference type="SUPFAM" id="SSF55718">
    <property type="entry name" value="SCP-like"/>
    <property type="match status" value="1"/>
</dbReference>
<evidence type="ECO:0000313" key="3">
    <source>
        <dbReference type="Proteomes" id="UP001501570"/>
    </source>
</evidence>
<comment type="caution">
    <text evidence="2">The sequence shown here is derived from an EMBL/GenBank/DDBJ whole genome shotgun (WGS) entry which is preliminary data.</text>
</comment>
<accession>A0ABP9SMK7</accession>
<evidence type="ECO:0000259" key="1">
    <source>
        <dbReference type="Pfam" id="PF02036"/>
    </source>
</evidence>
<proteinExistence type="predicted"/>
<dbReference type="InterPro" id="IPR036527">
    <property type="entry name" value="SCP2_sterol-bd_dom_sf"/>
</dbReference>
<dbReference type="Pfam" id="PF02036">
    <property type="entry name" value="SCP2"/>
    <property type="match status" value="1"/>
</dbReference>
<sequence length="121" mass="13406">MPDPTVELFERLGRRAHDPMLEYVRGTVRFDLATDAEILYWLVTIDDGDLRVTREEADADCVVHSTKARFDRIAIGSESAMAMLLRAEVVAHGDIQLLVLLERLLPGPPGAKGPRLAKGAR</sequence>
<dbReference type="EMBL" id="BAABJQ010000030">
    <property type="protein sequence ID" value="GAA5197730.1"/>
    <property type="molecule type" value="Genomic_DNA"/>
</dbReference>
<dbReference type="RefSeq" id="WP_345636996.1">
    <property type="nucleotide sequence ID" value="NZ_BAABJQ010000030.1"/>
</dbReference>
<dbReference type="Gene3D" id="3.30.1050.10">
    <property type="entry name" value="SCP2 sterol-binding domain"/>
    <property type="match status" value="1"/>
</dbReference>